<dbReference type="AlphaFoldDB" id="A0A6H1ZW06"/>
<sequence>MTLREAENRLPKNIRGITVVVPYDGRKCSGQKLTLELVSGIMGEQAAFLKRPGSNKL</sequence>
<name>A0A6H1ZW06_9ZZZZ</name>
<evidence type="ECO:0000313" key="1">
    <source>
        <dbReference type="EMBL" id="QJA51754.1"/>
    </source>
</evidence>
<dbReference type="EMBL" id="MT144286">
    <property type="protein sequence ID" value="QJA51754.1"/>
    <property type="molecule type" value="Genomic_DNA"/>
</dbReference>
<accession>A0A6H1ZW06</accession>
<protein>
    <submittedName>
        <fullName evidence="1">Uncharacterized protein</fullName>
    </submittedName>
</protein>
<organism evidence="1">
    <name type="scientific">viral metagenome</name>
    <dbReference type="NCBI Taxonomy" id="1070528"/>
    <lineage>
        <taxon>unclassified sequences</taxon>
        <taxon>metagenomes</taxon>
        <taxon>organismal metagenomes</taxon>
    </lineage>
</organism>
<reference evidence="1" key="1">
    <citation type="submission" date="2020-03" db="EMBL/GenBank/DDBJ databases">
        <title>The deep terrestrial virosphere.</title>
        <authorList>
            <person name="Holmfeldt K."/>
            <person name="Nilsson E."/>
            <person name="Simone D."/>
            <person name="Lopez-Fernandez M."/>
            <person name="Wu X."/>
            <person name="de Brujin I."/>
            <person name="Lundin D."/>
            <person name="Andersson A."/>
            <person name="Bertilsson S."/>
            <person name="Dopson M."/>
        </authorList>
    </citation>
    <scope>NUCLEOTIDE SEQUENCE</scope>
    <source>
        <strain evidence="1">TM448A02287</strain>
    </source>
</reference>
<gene>
    <name evidence="1" type="ORF">TM448A02287_0022</name>
</gene>
<proteinExistence type="predicted"/>